<dbReference type="GO" id="GO:0045087">
    <property type="term" value="P:innate immune response"/>
    <property type="evidence" value="ECO:0007669"/>
    <property type="project" value="TreeGrafter"/>
</dbReference>
<dbReference type="PROSITE" id="PS51828">
    <property type="entry name" value="PTX_2"/>
    <property type="match status" value="1"/>
</dbReference>
<sequence>MPLWRVLQAVCLVGLVGVVVRAQNYGDEIEVNYADAYYNEINEGDQAEEAPTSNPPPPCSAPEFSKWDKLFTMLENSQMKENMLLQYSDDLMKVELRSLRGEVLQFVAQYGGSCAAAVESAARRAGVQADLQLKQALDRLRETAAEQGEQQEEVLRRILEAGGEQAARLDRLENSCLNGAAEWGEPEMGGRTKSFQTRHATEDGGEKGNKGKLDISEELQSLREQLELYVRATSTRVLPAGCDMALFFPMRSPKMHAEIIPQHSMQTNAFTACLWVKPTQVLNKTVLFSYGTTTNPLELQLVLNGQSILFTVGGEAHLVEAQGAVEEGSWTHLCGTWSSEQGLASLWVHGQKVASSPGVAEGHQLPTGGNIILGQEYSADGLAKRFGFQDIFNAEEAFTGKMTGVNVWDRVLGKDEISQLARADGRRCGNRGNLVAWGVSQIVTKGGVELIF</sequence>
<dbReference type="InterPro" id="IPR001759">
    <property type="entry name" value="PTX_dom"/>
</dbReference>
<dbReference type="InterPro" id="IPR042837">
    <property type="entry name" value="PTX3"/>
</dbReference>
<dbReference type="Ensembl" id="ENSAMXT00005041629.1">
    <property type="protein sequence ID" value="ENSAMXP00005038198.1"/>
    <property type="gene ID" value="ENSAMXG00005018130.1"/>
</dbReference>
<dbReference type="InterPro" id="IPR013320">
    <property type="entry name" value="ConA-like_dom_sf"/>
</dbReference>
<dbReference type="KEGG" id="amex:103022893"/>
<dbReference type="EMBL" id="JAICCE010000009">
    <property type="protein sequence ID" value="KAG9273368.1"/>
    <property type="molecule type" value="Genomic_DNA"/>
</dbReference>
<evidence type="ECO:0000256" key="1">
    <source>
        <dbReference type="ARBA" id="ARBA00023157"/>
    </source>
</evidence>
<name>A0A8B9RF14_ASTMX</name>
<dbReference type="Pfam" id="PF00354">
    <property type="entry name" value="Pentaxin"/>
    <property type="match status" value="1"/>
</dbReference>
<keyword evidence="3" id="KW-0732">Signal</keyword>
<dbReference type="SMART" id="SM00159">
    <property type="entry name" value="PTX"/>
    <property type="match status" value="1"/>
</dbReference>
<dbReference type="OMA" id="PAGCDMA"/>
<reference evidence="6" key="2">
    <citation type="submission" date="2025-05" db="UniProtKB">
        <authorList>
            <consortium name="Ensembl"/>
        </authorList>
    </citation>
    <scope>IDENTIFICATION</scope>
</reference>
<dbReference type="PANTHER" id="PTHR46943:SF1">
    <property type="entry name" value="PENTRAXIN-RELATED PROTEIN PTX3"/>
    <property type="match status" value="1"/>
</dbReference>
<evidence type="ECO:0000259" key="4">
    <source>
        <dbReference type="PROSITE" id="PS51828"/>
    </source>
</evidence>
<gene>
    <name evidence="5" type="primary">PTX3</name>
    <name evidence="5" type="ORF">AMEX_G12492</name>
</gene>
<dbReference type="SUPFAM" id="SSF49899">
    <property type="entry name" value="Concanavalin A-like lectins/glucanases"/>
    <property type="match status" value="1"/>
</dbReference>
<organism evidence="6 7">
    <name type="scientific">Astyanax mexicanus</name>
    <name type="common">Blind cave fish</name>
    <name type="synonym">Astyanax fasciatus mexicanus</name>
    <dbReference type="NCBI Taxonomy" id="7994"/>
    <lineage>
        <taxon>Eukaryota</taxon>
        <taxon>Metazoa</taxon>
        <taxon>Chordata</taxon>
        <taxon>Craniata</taxon>
        <taxon>Vertebrata</taxon>
        <taxon>Euteleostomi</taxon>
        <taxon>Actinopterygii</taxon>
        <taxon>Neopterygii</taxon>
        <taxon>Teleostei</taxon>
        <taxon>Ostariophysi</taxon>
        <taxon>Characiformes</taxon>
        <taxon>Characoidei</taxon>
        <taxon>Acestrorhamphidae</taxon>
        <taxon>Acestrorhamphinae</taxon>
        <taxon>Astyanax</taxon>
    </lineage>
</organism>
<dbReference type="OrthoDB" id="10009351at2759"/>
<evidence type="ECO:0000256" key="3">
    <source>
        <dbReference type="SAM" id="SignalP"/>
    </source>
</evidence>
<evidence type="ECO:0000313" key="6">
    <source>
        <dbReference type="Ensembl" id="ENSAMXP00005038198.1"/>
    </source>
</evidence>
<evidence type="ECO:0000313" key="7">
    <source>
        <dbReference type="Proteomes" id="UP000694621"/>
    </source>
</evidence>
<dbReference type="GO" id="GO:0001849">
    <property type="term" value="F:complement component C1q complex binding"/>
    <property type="evidence" value="ECO:0007669"/>
    <property type="project" value="TreeGrafter"/>
</dbReference>
<evidence type="ECO:0000313" key="5">
    <source>
        <dbReference type="EMBL" id="KAG9273368.1"/>
    </source>
</evidence>
<keyword evidence="1" id="KW-1015">Disulfide bond</keyword>
<protein>
    <submittedName>
        <fullName evidence="6">Pentraxin 3</fullName>
    </submittedName>
    <submittedName>
        <fullName evidence="5">Pentraxin-related protein PTX3</fullName>
    </submittedName>
</protein>
<comment type="caution">
    <text evidence="2">Lacks conserved residue(s) required for the propagation of feature annotation.</text>
</comment>
<dbReference type="InterPro" id="IPR058832">
    <property type="entry name" value="PTX3_N"/>
</dbReference>
<dbReference type="AlphaFoldDB" id="A0A8B9RF14"/>
<dbReference type="PANTHER" id="PTHR46943">
    <property type="entry name" value="PENTRAXIN-RELATED PROTEIN PTX3"/>
    <property type="match status" value="1"/>
</dbReference>
<evidence type="ECO:0000256" key="2">
    <source>
        <dbReference type="PROSITE-ProRule" id="PRU01172"/>
    </source>
</evidence>
<evidence type="ECO:0000313" key="8">
    <source>
        <dbReference type="Proteomes" id="UP000752171"/>
    </source>
</evidence>
<feature type="domain" description="Pentraxin (PTX)" evidence="4">
    <location>
        <begin position="242"/>
        <end position="452"/>
    </location>
</feature>
<accession>A0A8B9RF14</accession>
<dbReference type="Gene3D" id="2.60.120.200">
    <property type="match status" value="1"/>
</dbReference>
<feature type="signal peptide" evidence="3">
    <location>
        <begin position="1"/>
        <end position="22"/>
    </location>
</feature>
<reference evidence="5 8" key="1">
    <citation type="submission" date="2021-07" db="EMBL/GenBank/DDBJ databases">
        <authorList>
            <person name="Imarazene B."/>
            <person name="Zahm M."/>
            <person name="Klopp C."/>
            <person name="Cabau C."/>
            <person name="Beille S."/>
            <person name="Jouanno E."/>
            <person name="Castinel A."/>
            <person name="Lluch J."/>
            <person name="Gil L."/>
            <person name="Kuchtly C."/>
            <person name="Lopez Roques C."/>
            <person name="Donnadieu C."/>
            <person name="Parrinello H."/>
            <person name="Journot L."/>
            <person name="Du K."/>
            <person name="Schartl M."/>
            <person name="Retaux S."/>
            <person name="Guiguen Y."/>
        </authorList>
    </citation>
    <scope>NUCLEOTIDE SEQUENCE [LARGE SCALE GENOMIC DNA]</scope>
    <source>
        <strain evidence="5">Pach_M1</strain>
        <tissue evidence="5">Testis</tissue>
    </source>
</reference>
<dbReference type="GeneID" id="103022893"/>
<feature type="chain" id="PRO_5044669852" evidence="3">
    <location>
        <begin position="23"/>
        <end position="452"/>
    </location>
</feature>
<dbReference type="Proteomes" id="UP000694621">
    <property type="component" value="Unplaced"/>
</dbReference>
<dbReference type="PRINTS" id="PR00895">
    <property type="entry name" value="PENTAXIN"/>
</dbReference>
<proteinExistence type="predicted"/>
<dbReference type="CTD" id="101887125"/>
<dbReference type="InterPro" id="IPR030476">
    <property type="entry name" value="Pentaxin_CS"/>
</dbReference>
<dbReference type="Pfam" id="PF26206">
    <property type="entry name" value="PTX3_N"/>
    <property type="match status" value="1"/>
</dbReference>
<dbReference type="PROSITE" id="PS00289">
    <property type="entry name" value="PTX_1"/>
    <property type="match status" value="1"/>
</dbReference>
<dbReference type="GO" id="GO:0005615">
    <property type="term" value="C:extracellular space"/>
    <property type="evidence" value="ECO:0007669"/>
    <property type="project" value="TreeGrafter"/>
</dbReference>
<dbReference type="Proteomes" id="UP000752171">
    <property type="component" value="Unassembled WGS sequence"/>
</dbReference>